<feature type="transmembrane region" description="Helical" evidence="2">
    <location>
        <begin position="90"/>
        <end position="107"/>
    </location>
</feature>
<feature type="region of interest" description="Disordered" evidence="1">
    <location>
        <begin position="112"/>
        <end position="170"/>
    </location>
</feature>
<reference evidence="4" key="1">
    <citation type="submission" date="2014-04" db="EMBL/GenBank/DDBJ databases">
        <title>Evolutionary Origins and Diversification of the Mycorrhizal Mutualists.</title>
        <authorList>
            <consortium name="DOE Joint Genome Institute"/>
            <consortium name="Mycorrhizal Genomics Consortium"/>
            <person name="Kohler A."/>
            <person name="Kuo A."/>
            <person name="Nagy L.G."/>
            <person name="Floudas D."/>
            <person name="Copeland A."/>
            <person name="Barry K.W."/>
            <person name="Cichocki N."/>
            <person name="Veneault-Fourrey C."/>
            <person name="LaButti K."/>
            <person name="Lindquist E.A."/>
            <person name="Lipzen A."/>
            <person name="Lundell T."/>
            <person name="Morin E."/>
            <person name="Murat C."/>
            <person name="Riley R."/>
            <person name="Ohm R."/>
            <person name="Sun H."/>
            <person name="Tunlid A."/>
            <person name="Henrissat B."/>
            <person name="Grigoriev I.V."/>
            <person name="Hibbett D.S."/>
            <person name="Martin F."/>
        </authorList>
    </citation>
    <scope>NUCLEOTIDE SEQUENCE [LARGE SCALE GENOMIC DNA]</scope>
    <source>
        <strain evidence="4">FD-334 SS-4</strain>
    </source>
</reference>
<dbReference type="Proteomes" id="UP000054270">
    <property type="component" value="Unassembled WGS sequence"/>
</dbReference>
<gene>
    <name evidence="3" type="ORF">HYPSUDRAFT_206094</name>
</gene>
<organism evidence="3 4">
    <name type="scientific">Hypholoma sublateritium (strain FD-334 SS-4)</name>
    <dbReference type="NCBI Taxonomy" id="945553"/>
    <lineage>
        <taxon>Eukaryota</taxon>
        <taxon>Fungi</taxon>
        <taxon>Dikarya</taxon>
        <taxon>Basidiomycota</taxon>
        <taxon>Agaricomycotina</taxon>
        <taxon>Agaricomycetes</taxon>
        <taxon>Agaricomycetidae</taxon>
        <taxon>Agaricales</taxon>
        <taxon>Agaricineae</taxon>
        <taxon>Strophariaceae</taxon>
        <taxon>Hypholoma</taxon>
    </lineage>
</organism>
<feature type="compositionally biased region" description="Low complexity" evidence="1">
    <location>
        <begin position="118"/>
        <end position="131"/>
    </location>
</feature>
<name>A0A0D2PAX3_HYPSF</name>
<dbReference type="AlphaFoldDB" id="A0A0D2PAX3"/>
<dbReference type="EMBL" id="KN817602">
    <property type="protein sequence ID" value="KJA17495.1"/>
    <property type="molecule type" value="Genomic_DNA"/>
</dbReference>
<sequence>MSNLSTPAPPKIPELVYLFAASFLFGSMENWALLGILLVQVYLYYIAFPKDRSILKWTVFVQFILETIQTVTLAHDNIQHFSTAYTNPDILNDIGLLWISIPLMIGLKTHRPPHRRLSQSSPLSSPSTTQSARALHAAPADSRAGNKADDVEPVVDGVKDRNTSVITPPSQAPLRAVHACAFTAEE</sequence>
<keyword evidence="2" id="KW-0812">Transmembrane</keyword>
<keyword evidence="2" id="KW-1133">Transmembrane helix</keyword>
<keyword evidence="4" id="KW-1185">Reference proteome</keyword>
<proteinExistence type="predicted"/>
<dbReference type="OrthoDB" id="3053835at2759"/>
<evidence type="ECO:0000313" key="3">
    <source>
        <dbReference type="EMBL" id="KJA17495.1"/>
    </source>
</evidence>
<evidence type="ECO:0000313" key="4">
    <source>
        <dbReference type="Proteomes" id="UP000054270"/>
    </source>
</evidence>
<feature type="transmembrane region" description="Helical" evidence="2">
    <location>
        <begin position="57"/>
        <end position="78"/>
    </location>
</feature>
<keyword evidence="2" id="KW-0472">Membrane</keyword>
<evidence type="ECO:0000256" key="2">
    <source>
        <dbReference type="SAM" id="Phobius"/>
    </source>
</evidence>
<accession>A0A0D2PAX3</accession>
<feature type="transmembrane region" description="Helical" evidence="2">
    <location>
        <begin position="15"/>
        <end position="45"/>
    </location>
</feature>
<evidence type="ECO:0000256" key="1">
    <source>
        <dbReference type="SAM" id="MobiDB-lite"/>
    </source>
</evidence>
<dbReference type="STRING" id="945553.A0A0D2PAX3"/>
<protein>
    <submittedName>
        <fullName evidence="3">Uncharacterized protein</fullName>
    </submittedName>
</protein>